<keyword evidence="4" id="KW-1185">Reference proteome</keyword>
<evidence type="ECO:0000313" key="3">
    <source>
        <dbReference type="EMBL" id="GAA3355653.1"/>
    </source>
</evidence>
<feature type="transmembrane region" description="Helical" evidence="2">
    <location>
        <begin position="36"/>
        <end position="56"/>
    </location>
</feature>
<sequence length="94" mass="10312">MASTELDTKPSQAIDPADEPSVEWGWHGGFPKGTQIAGWFTVFALLIMLVGNHQGILSGGHAFKTEDIWLIGIAVIVAIGLLADLRRRRKGFRR</sequence>
<dbReference type="InterPro" id="IPR024341">
    <property type="entry name" value="DUF2631"/>
</dbReference>
<proteinExistence type="predicted"/>
<evidence type="ECO:0000256" key="1">
    <source>
        <dbReference type="SAM" id="MobiDB-lite"/>
    </source>
</evidence>
<evidence type="ECO:0000313" key="4">
    <source>
        <dbReference type="Proteomes" id="UP001500483"/>
    </source>
</evidence>
<comment type="caution">
    <text evidence="3">The sequence shown here is derived from an EMBL/GenBank/DDBJ whole genome shotgun (WGS) entry which is preliminary data.</text>
</comment>
<feature type="transmembrane region" description="Helical" evidence="2">
    <location>
        <begin position="68"/>
        <end position="85"/>
    </location>
</feature>
<dbReference type="RefSeq" id="WP_224963274.1">
    <property type="nucleotide sequence ID" value="NZ_BAAAYK010000038.1"/>
</dbReference>
<gene>
    <name evidence="3" type="ORF">GCM10020366_16630</name>
</gene>
<dbReference type="Pfam" id="PF10939">
    <property type="entry name" value="DUF2631"/>
    <property type="match status" value="1"/>
</dbReference>
<dbReference type="Proteomes" id="UP001500483">
    <property type="component" value="Unassembled WGS sequence"/>
</dbReference>
<organism evidence="3 4">
    <name type="scientific">Saccharopolyspora gregorii</name>
    <dbReference type="NCBI Taxonomy" id="33914"/>
    <lineage>
        <taxon>Bacteria</taxon>
        <taxon>Bacillati</taxon>
        <taxon>Actinomycetota</taxon>
        <taxon>Actinomycetes</taxon>
        <taxon>Pseudonocardiales</taxon>
        <taxon>Pseudonocardiaceae</taxon>
        <taxon>Saccharopolyspora</taxon>
    </lineage>
</organism>
<keyword evidence="2" id="KW-0472">Membrane</keyword>
<reference evidence="4" key="1">
    <citation type="journal article" date="2019" name="Int. J. Syst. Evol. Microbiol.">
        <title>The Global Catalogue of Microorganisms (GCM) 10K type strain sequencing project: providing services to taxonomists for standard genome sequencing and annotation.</title>
        <authorList>
            <consortium name="The Broad Institute Genomics Platform"/>
            <consortium name="The Broad Institute Genome Sequencing Center for Infectious Disease"/>
            <person name="Wu L."/>
            <person name="Ma J."/>
        </authorList>
    </citation>
    <scope>NUCLEOTIDE SEQUENCE [LARGE SCALE GENOMIC DNA]</scope>
    <source>
        <strain evidence="4">JCM 9687</strain>
    </source>
</reference>
<feature type="region of interest" description="Disordered" evidence="1">
    <location>
        <begin position="1"/>
        <end position="20"/>
    </location>
</feature>
<name>A0ABP6RL00_9PSEU</name>
<feature type="compositionally biased region" description="Polar residues" evidence="1">
    <location>
        <begin position="1"/>
        <end position="11"/>
    </location>
</feature>
<protein>
    <submittedName>
        <fullName evidence="3">DUF2631 domain-containing protein</fullName>
    </submittedName>
</protein>
<keyword evidence="2" id="KW-1133">Transmembrane helix</keyword>
<evidence type="ECO:0000256" key="2">
    <source>
        <dbReference type="SAM" id="Phobius"/>
    </source>
</evidence>
<accession>A0ABP6RL00</accession>
<keyword evidence="2" id="KW-0812">Transmembrane</keyword>
<dbReference type="EMBL" id="BAAAYK010000038">
    <property type="protein sequence ID" value="GAA3355653.1"/>
    <property type="molecule type" value="Genomic_DNA"/>
</dbReference>